<dbReference type="RefSeq" id="WP_018329124.1">
    <property type="nucleotide sequence ID" value="NZ_JACHBK010000008.1"/>
</dbReference>
<protein>
    <submittedName>
        <fullName evidence="1">Uncharacterized protein</fullName>
    </submittedName>
</protein>
<reference evidence="1 2" key="1">
    <citation type="submission" date="2020-08" db="EMBL/GenBank/DDBJ databases">
        <title>Genomic Encyclopedia of Type Strains, Phase IV (KMG-V): Genome sequencing to study the core and pangenomes of soil and plant-associated prokaryotes.</title>
        <authorList>
            <person name="Whitman W."/>
        </authorList>
    </citation>
    <scope>NUCLEOTIDE SEQUENCE [LARGE SCALE GENOMIC DNA]</scope>
    <source>
        <strain evidence="1 2">SEMIA 4084</strain>
    </source>
</reference>
<sequence length="224" mass="24633">MPAVSDLNYDDWLEHAFGPAIRPHGNQWFFDDDPPWWDPQPSVAIDYFTRLFSSTGPSLAGFSDAQIAQGFTYLLSTSASGDNGWFYNTSVPTAARRRCIEAIADVFDDLFAPRCAAVLCHSDEPGAAALNTVCYMWWDEFPCLALPDDPACDLLHSTAIDVMRRTLKLDWIACQEAALHGLGHWARYRSGDIAAVIDAFLGDGRSKRAALASYARSARCGCVA</sequence>
<gene>
    <name evidence="1" type="ORF">GGD55_003617</name>
</gene>
<evidence type="ECO:0000313" key="2">
    <source>
        <dbReference type="Proteomes" id="UP000585507"/>
    </source>
</evidence>
<organism evidence="1 2">
    <name type="scientific">Rhizobium giardinii</name>
    <dbReference type="NCBI Taxonomy" id="56731"/>
    <lineage>
        <taxon>Bacteria</taxon>
        <taxon>Pseudomonadati</taxon>
        <taxon>Pseudomonadota</taxon>
        <taxon>Alphaproteobacteria</taxon>
        <taxon>Hyphomicrobiales</taxon>
        <taxon>Rhizobiaceae</taxon>
        <taxon>Rhizobium/Agrobacterium group</taxon>
        <taxon>Rhizobium</taxon>
    </lineage>
</organism>
<accession>A0A7W8UCK6</accession>
<proteinExistence type="predicted"/>
<evidence type="ECO:0000313" key="1">
    <source>
        <dbReference type="EMBL" id="MBB5536902.1"/>
    </source>
</evidence>
<dbReference type="EMBL" id="JACHBK010000008">
    <property type="protein sequence ID" value="MBB5536902.1"/>
    <property type="molecule type" value="Genomic_DNA"/>
</dbReference>
<keyword evidence="2" id="KW-1185">Reference proteome</keyword>
<dbReference type="AlphaFoldDB" id="A0A7W8UCK6"/>
<comment type="caution">
    <text evidence="1">The sequence shown here is derived from an EMBL/GenBank/DDBJ whole genome shotgun (WGS) entry which is preliminary data.</text>
</comment>
<dbReference type="Proteomes" id="UP000585507">
    <property type="component" value="Unassembled WGS sequence"/>
</dbReference>
<name>A0A7W8UCK6_9HYPH</name>